<evidence type="ECO:0000259" key="1">
    <source>
        <dbReference type="Pfam" id="PF09012"/>
    </source>
</evidence>
<protein>
    <submittedName>
        <fullName evidence="2">Ferrous iron transporter C</fullName>
    </submittedName>
</protein>
<dbReference type="Pfam" id="PF09012">
    <property type="entry name" value="FeoC"/>
    <property type="match status" value="1"/>
</dbReference>
<dbReference type="EMBL" id="PJZF01000010">
    <property type="protein sequence ID" value="PLR35849.1"/>
    <property type="molecule type" value="Genomic_DNA"/>
</dbReference>
<evidence type="ECO:0000313" key="2">
    <source>
        <dbReference type="EMBL" id="PLR35849.1"/>
    </source>
</evidence>
<dbReference type="Gene3D" id="1.10.10.10">
    <property type="entry name" value="Winged helix-like DNA-binding domain superfamily/Winged helix DNA-binding domain"/>
    <property type="match status" value="1"/>
</dbReference>
<sequence length="83" mass="8903">MNALLEVYHLLALHGSLDVAQLQQRCRVSPAMLAALLGQLEMMKKIEPVPAAATGCPTGSCGSCPQSHHCAPVRYRVYNASNI</sequence>
<organism evidence="2 3">
    <name type="scientific">Chimaeribacter californicus</name>
    <dbReference type="NCBI Taxonomy" id="2060067"/>
    <lineage>
        <taxon>Bacteria</taxon>
        <taxon>Pseudomonadati</taxon>
        <taxon>Pseudomonadota</taxon>
        <taxon>Gammaproteobacteria</taxon>
        <taxon>Enterobacterales</taxon>
        <taxon>Yersiniaceae</taxon>
        <taxon>Chimaeribacter</taxon>
    </lineage>
</organism>
<dbReference type="InterPro" id="IPR015102">
    <property type="entry name" value="Tscrpt_reg_HTH_FeoC"/>
</dbReference>
<evidence type="ECO:0000313" key="3">
    <source>
        <dbReference type="Proteomes" id="UP000234240"/>
    </source>
</evidence>
<dbReference type="Proteomes" id="UP000234240">
    <property type="component" value="Unassembled WGS sequence"/>
</dbReference>
<comment type="caution">
    <text evidence="2">The sequence shown here is derived from an EMBL/GenBank/DDBJ whole genome shotgun (WGS) entry which is preliminary data.</text>
</comment>
<dbReference type="InterPro" id="IPR036390">
    <property type="entry name" value="WH_DNA-bd_sf"/>
</dbReference>
<name>A0A2N5E4C7_9GAMM</name>
<proteinExistence type="predicted"/>
<dbReference type="InterPro" id="IPR036388">
    <property type="entry name" value="WH-like_DNA-bd_sf"/>
</dbReference>
<dbReference type="RefSeq" id="WP_101816513.1">
    <property type="nucleotide sequence ID" value="NZ_PJZF01000010.1"/>
</dbReference>
<keyword evidence="3" id="KW-1185">Reference proteome</keyword>
<feature type="domain" description="Transcriptional regulator HTH-type FeoC" evidence="1">
    <location>
        <begin position="4"/>
        <end position="69"/>
    </location>
</feature>
<gene>
    <name evidence="2" type="ORF">CYR55_12825</name>
</gene>
<reference evidence="2 3" key="1">
    <citation type="submission" date="2017-12" db="EMBL/GenBank/DDBJ databases">
        <title>Characterization of six clinical isolates of Enterochimera gen. nov., a novel genus of the Yersiniaciae family and the three species Enterochimera arupensis sp. nov., Enterochimera coloradensis sp. nov, and Enterochimera californica sp. nov.</title>
        <authorList>
            <person name="Rossi A."/>
            <person name="Fisher M."/>
        </authorList>
    </citation>
    <scope>NUCLEOTIDE SEQUENCE [LARGE SCALE GENOMIC DNA]</scope>
    <source>
        <strain evidence="3">2015-Iso6</strain>
    </source>
</reference>
<dbReference type="OrthoDB" id="6903254at2"/>
<accession>A0A2N5E4C7</accession>
<dbReference type="SUPFAM" id="SSF46785">
    <property type="entry name" value="Winged helix' DNA-binding domain"/>
    <property type="match status" value="1"/>
</dbReference>
<dbReference type="AlphaFoldDB" id="A0A2N5E4C7"/>